<sequence length="589" mass="67367">MSPKQYYQERITFLQEKLALLQKQANRYVALRLLFFLAIPFCIYFFFNTLYLAVLSALFCFGIFLYVVRKSIDVKTHIKFNTALVQINTDELKVLEGDFSAFDNGEQFKNPQHPFTYDMDFFGTKSIYQYLNRAVSVKGKALLAHQLSEGVEQVEEYHAATEALLNELTWTQEFRAKGKIDEGKDEIYIDTWSKEELKLPKWVNVSRIVFPIIAVLALLAKILERISDSSFMLVLMFCLLPVGLLLKRTNEQASKLSKIQGRLDALRGQLTLMRELKASSALIDNAKSKLFEGNHSADHALEQLKKTLERFDLRMNFMVSIVFNMFGAYDLQMMHSLHKWKQNYATHIGEWEAELLQMEVLISQMNFRYNYSDQLCYPKLLNNPHAEIKVQAIGHPFLLSGAMVSNDFGLKEKEQFVIITGPNMAGKSTFLRSVGVNLAMAKAGFAVVAQEFEFPNLKLYSSMRTADNLTEESSYFHAELIRLRFIVDAIDRGEKIFIVLDEILKGTNSKDKEEGSAKFLKKLIVLNTKGIIATHDLSLTTLADADDRIKNQYFDSIIAGDNISFSYTIHDGVVKNMNASFLLEQMKLV</sequence>
<dbReference type="OrthoDB" id="9802448at2"/>
<name>A0A1I6Y6M2_9FLAO</name>
<dbReference type="PANTHER" id="PTHR11361">
    <property type="entry name" value="DNA MISMATCH REPAIR PROTEIN MUTS FAMILY MEMBER"/>
    <property type="match status" value="1"/>
</dbReference>
<evidence type="ECO:0000313" key="6">
    <source>
        <dbReference type="EMBL" id="SFT46072.1"/>
    </source>
</evidence>
<keyword evidence="4" id="KW-0472">Membrane</keyword>
<protein>
    <submittedName>
        <fullName evidence="6">MutS domain V</fullName>
    </submittedName>
</protein>
<dbReference type="AlphaFoldDB" id="A0A1I6Y6M2"/>
<evidence type="ECO:0000256" key="2">
    <source>
        <dbReference type="ARBA" id="ARBA00022840"/>
    </source>
</evidence>
<keyword evidence="4" id="KW-0812">Transmembrane</keyword>
<feature type="transmembrane region" description="Helical" evidence="4">
    <location>
        <begin position="311"/>
        <end position="329"/>
    </location>
</feature>
<keyword evidence="1" id="KW-0547">Nucleotide-binding</keyword>
<accession>A0A1I6Y6M2</accession>
<feature type="transmembrane region" description="Helical" evidence="4">
    <location>
        <begin position="229"/>
        <end position="246"/>
    </location>
</feature>
<dbReference type="GO" id="GO:0006298">
    <property type="term" value="P:mismatch repair"/>
    <property type="evidence" value="ECO:0007669"/>
    <property type="project" value="InterPro"/>
</dbReference>
<dbReference type="RefSeq" id="WP_090246347.1">
    <property type="nucleotide sequence ID" value="NZ_FPAS01000001.1"/>
</dbReference>
<dbReference type="STRING" id="477690.SAMN05216474_0687"/>
<evidence type="ECO:0000256" key="1">
    <source>
        <dbReference type="ARBA" id="ARBA00022741"/>
    </source>
</evidence>
<dbReference type="EMBL" id="FPAS01000001">
    <property type="protein sequence ID" value="SFT46072.1"/>
    <property type="molecule type" value="Genomic_DNA"/>
</dbReference>
<feature type="transmembrane region" description="Helical" evidence="4">
    <location>
        <begin position="53"/>
        <end position="69"/>
    </location>
</feature>
<proteinExistence type="predicted"/>
<feature type="transmembrane region" description="Helical" evidence="4">
    <location>
        <begin position="29"/>
        <end position="47"/>
    </location>
</feature>
<keyword evidence="4" id="KW-1133">Transmembrane helix</keyword>
<dbReference type="GO" id="GO:0030983">
    <property type="term" value="F:mismatched DNA binding"/>
    <property type="evidence" value="ECO:0007669"/>
    <property type="project" value="InterPro"/>
</dbReference>
<keyword evidence="2" id="KW-0067">ATP-binding</keyword>
<evidence type="ECO:0000313" key="7">
    <source>
        <dbReference type="Proteomes" id="UP000236454"/>
    </source>
</evidence>
<dbReference type="PANTHER" id="PTHR11361:SF99">
    <property type="entry name" value="DNA MISMATCH REPAIR PROTEIN"/>
    <property type="match status" value="1"/>
</dbReference>
<gene>
    <name evidence="6" type="ORF">SAMN05216474_0687</name>
</gene>
<dbReference type="SMART" id="SM00534">
    <property type="entry name" value="MUTSac"/>
    <property type="match status" value="1"/>
</dbReference>
<reference evidence="6 7" key="1">
    <citation type="submission" date="2016-10" db="EMBL/GenBank/DDBJ databases">
        <authorList>
            <person name="de Groot N.N."/>
        </authorList>
    </citation>
    <scope>NUCLEOTIDE SEQUENCE [LARGE SCALE GENOMIC DNA]</scope>
    <source>
        <strain evidence="6 7">CGMCC 1.7005</strain>
    </source>
</reference>
<dbReference type="Pfam" id="PF00488">
    <property type="entry name" value="MutS_V"/>
    <property type="match status" value="1"/>
</dbReference>
<dbReference type="GO" id="GO:0140664">
    <property type="term" value="F:ATP-dependent DNA damage sensor activity"/>
    <property type="evidence" value="ECO:0007669"/>
    <property type="project" value="InterPro"/>
</dbReference>
<dbReference type="InterPro" id="IPR027417">
    <property type="entry name" value="P-loop_NTPase"/>
</dbReference>
<evidence type="ECO:0000256" key="4">
    <source>
        <dbReference type="SAM" id="Phobius"/>
    </source>
</evidence>
<evidence type="ECO:0000259" key="5">
    <source>
        <dbReference type="SMART" id="SM00534"/>
    </source>
</evidence>
<keyword evidence="7" id="KW-1185">Reference proteome</keyword>
<dbReference type="InterPro" id="IPR045076">
    <property type="entry name" value="MutS"/>
</dbReference>
<dbReference type="GO" id="GO:0005524">
    <property type="term" value="F:ATP binding"/>
    <property type="evidence" value="ECO:0007669"/>
    <property type="project" value="UniProtKB-KW"/>
</dbReference>
<keyword evidence="3" id="KW-0238">DNA-binding</keyword>
<dbReference type="GO" id="GO:0005829">
    <property type="term" value="C:cytosol"/>
    <property type="evidence" value="ECO:0007669"/>
    <property type="project" value="TreeGrafter"/>
</dbReference>
<dbReference type="InterPro" id="IPR000432">
    <property type="entry name" value="DNA_mismatch_repair_MutS_C"/>
</dbReference>
<feature type="transmembrane region" description="Helical" evidence="4">
    <location>
        <begin position="202"/>
        <end position="223"/>
    </location>
</feature>
<organism evidence="6 7">
    <name type="scientific">Lishizhenia tianjinensis</name>
    <dbReference type="NCBI Taxonomy" id="477690"/>
    <lineage>
        <taxon>Bacteria</taxon>
        <taxon>Pseudomonadati</taxon>
        <taxon>Bacteroidota</taxon>
        <taxon>Flavobacteriia</taxon>
        <taxon>Flavobacteriales</taxon>
        <taxon>Crocinitomicaceae</taxon>
        <taxon>Lishizhenia</taxon>
    </lineage>
</organism>
<dbReference type="SUPFAM" id="SSF52540">
    <property type="entry name" value="P-loop containing nucleoside triphosphate hydrolases"/>
    <property type="match status" value="1"/>
</dbReference>
<evidence type="ECO:0000256" key="3">
    <source>
        <dbReference type="ARBA" id="ARBA00023125"/>
    </source>
</evidence>
<feature type="domain" description="DNA mismatch repair proteins mutS family" evidence="5">
    <location>
        <begin position="414"/>
        <end position="587"/>
    </location>
</feature>
<dbReference type="Gene3D" id="3.40.50.300">
    <property type="entry name" value="P-loop containing nucleotide triphosphate hydrolases"/>
    <property type="match status" value="1"/>
</dbReference>
<dbReference type="Proteomes" id="UP000236454">
    <property type="component" value="Unassembled WGS sequence"/>
</dbReference>